<evidence type="ECO:0000313" key="1">
    <source>
        <dbReference type="EMBL" id="KAF2492728.1"/>
    </source>
</evidence>
<dbReference type="GO" id="GO:0061640">
    <property type="term" value="P:cytoskeleton-dependent cytokinesis"/>
    <property type="evidence" value="ECO:0007669"/>
    <property type="project" value="InterPro"/>
</dbReference>
<dbReference type="GO" id="GO:0005869">
    <property type="term" value="C:dynactin complex"/>
    <property type="evidence" value="ECO:0007669"/>
    <property type="project" value="InterPro"/>
</dbReference>
<dbReference type="InterPro" id="IPR009991">
    <property type="entry name" value="DCTN3"/>
</dbReference>
<organism evidence="1 2">
    <name type="scientific">Lophium mytilinum</name>
    <dbReference type="NCBI Taxonomy" id="390894"/>
    <lineage>
        <taxon>Eukaryota</taxon>
        <taxon>Fungi</taxon>
        <taxon>Dikarya</taxon>
        <taxon>Ascomycota</taxon>
        <taxon>Pezizomycotina</taxon>
        <taxon>Dothideomycetes</taxon>
        <taxon>Pleosporomycetidae</taxon>
        <taxon>Mytilinidiales</taxon>
        <taxon>Mytilinidiaceae</taxon>
        <taxon>Lophium</taxon>
    </lineage>
</organism>
<dbReference type="OrthoDB" id="5403729at2759"/>
<gene>
    <name evidence="1" type="ORF">BU16DRAFT_564039</name>
</gene>
<name>A0A6A6QJU7_9PEZI</name>
<proteinExistence type="predicted"/>
<accession>A0A6A6QJU7</accession>
<keyword evidence="2" id="KW-1185">Reference proteome</keyword>
<dbReference type="Pfam" id="PF07426">
    <property type="entry name" value="Dynactin_p22"/>
    <property type="match status" value="1"/>
</dbReference>
<dbReference type="AlphaFoldDB" id="A0A6A6QJU7"/>
<dbReference type="EMBL" id="MU004193">
    <property type="protein sequence ID" value="KAF2492728.1"/>
    <property type="molecule type" value="Genomic_DNA"/>
</dbReference>
<reference evidence="1" key="1">
    <citation type="journal article" date="2020" name="Stud. Mycol.">
        <title>101 Dothideomycetes genomes: a test case for predicting lifestyles and emergence of pathogens.</title>
        <authorList>
            <person name="Haridas S."/>
            <person name="Albert R."/>
            <person name="Binder M."/>
            <person name="Bloem J."/>
            <person name="Labutti K."/>
            <person name="Salamov A."/>
            <person name="Andreopoulos B."/>
            <person name="Baker S."/>
            <person name="Barry K."/>
            <person name="Bills G."/>
            <person name="Bluhm B."/>
            <person name="Cannon C."/>
            <person name="Castanera R."/>
            <person name="Culley D."/>
            <person name="Daum C."/>
            <person name="Ezra D."/>
            <person name="Gonzalez J."/>
            <person name="Henrissat B."/>
            <person name="Kuo A."/>
            <person name="Liang C."/>
            <person name="Lipzen A."/>
            <person name="Lutzoni F."/>
            <person name="Magnuson J."/>
            <person name="Mondo S."/>
            <person name="Nolan M."/>
            <person name="Ohm R."/>
            <person name="Pangilinan J."/>
            <person name="Park H.-J."/>
            <person name="Ramirez L."/>
            <person name="Alfaro M."/>
            <person name="Sun H."/>
            <person name="Tritt A."/>
            <person name="Yoshinaga Y."/>
            <person name="Zwiers L.-H."/>
            <person name="Turgeon B."/>
            <person name="Goodwin S."/>
            <person name="Spatafora J."/>
            <person name="Crous P."/>
            <person name="Grigoriev I."/>
        </authorList>
    </citation>
    <scope>NUCLEOTIDE SEQUENCE</scope>
    <source>
        <strain evidence="1">CBS 269.34</strain>
    </source>
</reference>
<dbReference type="Proteomes" id="UP000799750">
    <property type="component" value="Unassembled WGS sequence"/>
</dbReference>
<protein>
    <submittedName>
        <fullName evidence="1">Uncharacterized protein</fullName>
    </submittedName>
</protein>
<evidence type="ECO:0000313" key="2">
    <source>
        <dbReference type="Proteomes" id="UP000799750"/>
    </source>
</evidence>
<sequence>MAHRSDLPKAVARDLEDCRLETDQELADLAYDTMVELTGRLRQIEYFFDGKTQDEEQLKAKQQGSILQRIKRIEDGLKALSSKTSLISEVEQLRIRHPELVYPPKPKQYREEGLQFPEPLQHLDFVMESAPGYPALASQLKALKDMMPLPKTETLAHLVELQPRIQAINDRRVQQALEISELRKRTECAIISWSEIHILGVGRCFVEFDKRLREVERTVRRKEFKLEQEKNET</sequence>